<keyword evidence="1" id="KW-1133">Transmembrane helix</keyword>
<dbReference type="AlphaFoldDB" id="A0AAQ4D3E3"/>
<proteinExistence type="predicted"/>
<evidence type="ECO:0000256" key="1">
    <source>
        <dbReference type="SAM" id="Phobius"/>
    </source>
</evidence>
<reference evidence="2 3" key="1">
    <citation type="journal article" date="2023" name="Arcadia Sci">
        <title>De novo assembly of a long-read Amblyomma americanum tick genome.</title>
        <authorList>
            <person name="Chou S."/>
            <person name="Poskanzer K.E."/>
            <person name="Rollins M."/>
            <person name="Thuy-Boun P.S."/>
        </authorList>
    </citation>
    <scope>NUCLEOTIDE SEQUENCE [LARGE SCALE GENOMIC DNA]</scope>
    <source>
        <strain evidence="2">F_SG_1</strain>
        <tissue evidence="2">Salivary glands</tissue>
    </source>
</reference>
<protein>
    <submittedName>
        <fullName evidence="2">Uncharacterized protein</fullName>
    </submittedName>
</protein>
<gene>
    <name evidence="2" type="ORF">V5799_000315</name>
</gene>
<feature type="transmembrane region" description="Helical" evidence="1">
    <location>
        <begin position="46"/>
        <end position="66"/>
    </location>
</feature>
<dbReference type="Proteomes" id="UP001321473">
    <property type="component" value="Unassembled WGS sequence"/>
</dbReference>
<sequence>MTTWKSPHTLYSIALLLNVGFFEGRRVVNEVIRAQSTLRLTLMASAILQVATLFNVAVNITCMVVGTNRLLDFFRKCAQYEKCTGFRGPTFRQVWRRDLIVRLVRIATLTNAILMFCALMYTWYGPRGTRRLWNVFLKVGNIFSLAGYMLSHFLMYLVLRSTCEVLVWYVRAQRQSFEECLQEVAEGAVDFSVSPQLKLPVTLKVELVRLNMCRIRELKNAINNIWSPALAFTSVTVLLGKCIALYEVVTLKGYDLPAVLTSLQVSLGSLKFLELIFISQCMSDEVSKPFT</sequence>
<feature type="transmembrane region" description="Helical" evidence="1">
    <location>
        <begin position="136"/>
        <end position="159"/>
    </location>
</feature>
<keyword evidence="1" id="KW-0812">Transmembrane</keyword>
<dbReference type="EMBL" id="JARKHS020035704">
    <property type="protein sequence ID" value="KAK8756983.1"/>
    <property type="molecule type" value="Genomic_DNA"/>
</dbReference>
<keyword evidence="1" id="KW-0472">Membrane</keyword>
<accession>A0AAQ4D3E3</accession>
<name>A0AAQ4D3E3_AMBAM</name>
<evidence type="ECO:0000313" key="2">
    <source>
        <dbReference type="EMBL" id="KAK8756983.1"/>
    </source>
</evidence>
<organism evidence="2 3">
    <name type="scientific">Amblyomma americanum</name>
    <name type="common">Lone star tick</name>
    <dbReference type="NCBI Taxonomy" id="6943"/>
    <lineage>
        <taxon>Eukaryota</taxon>
        <taxon>Metazoa</taxon>
        <taxon>Ecdysozoa</taxon>
        <taxon>Arthropoda</taxon>
        <taxon>Chelicerata</taxon>
        <taxon>Arachnida</taxon>
        <taxon>Acari</taxon>
        <taxon>Parasitiformes</taxon>
        <taxon>Ixodida</taxon>
        <taxon>Ixodoidea</taxon>
        <taxon>Ixodidae</taxon>
        <taxon>Amblyomminae</taxon>
        <taxon>Amblyomma</taxon>
    </lineage>
</organism>
<comment type="caution">
    <text evidence="2">The sequence shown here is derived from an EMBL/GenBank/DDBJ whole genome shotgun (WGS) entry which is preliminary data.</text>
</comment>
<evidence type="ECO:0000313" key="3">
    <source>
        <dbReference type="Proteomes" id="UP001321473"/>
    </source>
</evidence>
<feature type="transmembrane region" description="Helical" evidence="1">
    <location>
        <begin position="103"/>
        <end position="124"/>
    </location>
</feature>
<keyword evidence="3" id="KW-1185">Reference proteome</keyword>